<feature type="non-terminal residue" evidence="4">
    <location>
        <position position="301"/>
    </location>
</feature>
<dbReference type="AlphaFoldDB" id="T0ZAU7"/>
<accession>T0ZAU7</accession>
<name>T0ZAU7_9ZZZZ</name>
<gene>
    <name evidence="4" type="ORF">B1B_13223</name>
</gene>
<dbReference type="EMBL" id="AUZY01008699">
    <property type="protein sequence ID" value="EQD45091.1"/>
    <property type="molecule type" value="Genomic_DNA"/>
</dbReference>
<dbReference type="Pfam" id="PF00571">
    <property type="entry name" value="CBS"/>
    <property type="match status" value="4"/>
</dbReference>
<dbReference type="InterPro" id="IPR000644">
    <property type="entry name" value="CBS_dom"/>
</dbReference>
<feature type="domain" description="CBS" evidence="3">
    <location>
        <begin position="12"/>
        <end position="67"/>
    </location>
</feature>
<dbReference type="InterPro" id="IPR051257">
    <property type="entry name" value="Diverse_CBS-Domain"/>
</dbReference>
<dbReference type="CDD" id="cd02205">
    <property type="entry name" value="CBS_pair_SF"/>
    <property type="match status" value="2"/>
</dbReference>
<evidence type="ECO:0000256" key="2">
    <source>
        <dbReference type="SAM" id="MobiDB-lite"/>
    </source>
</evidence>
<feature type="compositionally biased region" description="Basic and acidic residues" evidence="2">
    <location>
        <begin position="272"/>
        <end position="301"/>
    </location>
</feature>
<dbReference type="PANTHER" id="PTHR43080">
    <property type="entry name" value="CBS DOMAIN-CONTAINING PROTEIN CBSX3, MITOCHONDRIAL"/>
    <property type="match status" value="1"/>
</dbReference>
<reference evidence="4" key="2">
    <citation type="journal article" date="2014" name="ISME J.">
        <title>Microbial stratification in low pH oxic and suboxic macroscopic growths along an acid mine drainage.</title>
        <authorList>
            <person name="Mendez-Garcia C."/>
            <person name="Mesa V."/>
            <person name="Sprenger R.R."/>
            <person name="Richter M."/>
            <person name="Diez M.S."/>
            <person name="Solano J."/>
            <person name="Bargiela R."/>
            <person name="Golyshina O.V."/>
            <person name="Manteca A."/>
            <person name="Ramos J.L."/>
            <person name="Gallego J.R."/>
            <person name="Llorente I."/>
            <person name="Martins Dos Santos V.A."/>
            <person name="Jensen O.N."/>
            <person name="Pelaez A.I."/>
            <person name="Sanchez J."/>
            <person name="Ferrer M."/>
        </authorList>
    </citation>
    <scope>NUCLEOTIDE SEQUENCE</scope>
</reference>
<dbReference type="SUPFAM" id="SSF54631">
    <property type="entry name" value="CBS-domain pair"/>
    <property type="match status" value="2"/>
</dbReference>
<keyword evidence="1" id="KW-0129">CBS domain</keyword>
<dbReference type="Gene3D" id="3.10.580.10">
    <property type="entry name" value="CBS-domain"/>
    <property type="match status" value="3"/>
</dbReference>
<evidence type="ECO:0000313" key="4">
    <source>
        <dbReference type="EMBL" id="EQD45091.1"/>
    </source>
</evidence>
<dbReference type="InterPro" id="IPR046342">
    <property type="entry name" value="CBS_dom_sf"/>
</dbReference>
<reference evidence="4" key="1">
    <citation type="submission" date="2013-08" db="EMBL/GenBank/DDBJ databases">
        <authorList>
            <person name="Mendez C."/>
            <person name="Richter M."/>
            <person name="Ferrer M."/>
            <person name="Sanchez J."/>
        </authorList>
    </citation>
    <scope>NUCLEOTIDE SEQUENCE</scope>
</reference>
<proteinExistence type="predicted"/>
<comment type="caution">
    <text evidence="4">The sequence shown here is derived from an EMBL/GenBank/DDBJ whole genome shotgun (WGS) entry which is preliminary data.</text>
</comment>
<dbReference type="PROSITE" id="PS51371">
    <property type="entry name" value="CBS"/>
    <property type="match status" value="3"/>
</dbReference>
<feature type="region of interest" description="Disordered" evidence="2">
    <location>
        <begin position="268"/>
        <end position="301"/>
    </location>
</feature>
<protein>
    <submittedName>
        <fullName evidence="4">Inosine-5-monophosphate dehydrogenase</fullName>
    </submittedName>
</protein>
<organism evidence="4">
    <name type="scientific">mine drainage metagenome</name>
    <dbReference type="NCBI Taxonomy" id="410659"/>
    <lineage>
        <taxon>unclassified sequences</taxon>
        <taxon>metagenomes</taxon>
        <taxon>ecological metagenomes</taxon>
    </lineage>
</organism>
<evidence type="ECO:0000259" key="3">
    <source>
        <dbReference type="PROSITE" id="PS51371"/>
    </source>
</evidence>
<feature type="domain" description="CBS" evidence="3">
    <location>
        <begin position="213"/>
        <end position="269"/>
    </location>
</feature>
<dbReference type="SMART" id="SM00116">
    <property type="entry name" value="CBS"/>
    <property type="match status" value="4"/>
</dbReference>
<dbReference type="PANTHER" id="PTHR43080:SF29">
    <property type="entry name" value="OS02G0818000 PROTEIN"/>
    <property type="match status" value="1"/>
</dbReference>
<feature type="domain" description="CBS" evidence="3">
    <location>
        <begin position="69"/>
        <end position="128"/>
    </location>
</feature>
<evidence type="ECO:0000256" key="1">
    <source>
        <dbReference type="ARBA" id="ARBA00023122"/>
    </source>
</evidence>
<sequence>MSAAWPTAGALMAKDPVTVAHDALLSHALGKMSTGALHEMPVLRGSKLMGMITFESIARRANLSFSTKVEHLLLIPPLVTPATPYPELAEQLLATGLRAAPVVGRRGELLGVVSRTDLVRAFPDLRQIPDHRVDEISRSIGHPFHESDPIRQLLAQIRLLEEHPLPVLDRKGRLVGAVGVSDLARVLWRPTVGGKRDAEKGGSVYDVEIGTIMHSPAVTVPAGTSAVEAARRMTRENVSSVFVVDPTGPTAVVAQTDLLGLAVGSASAQGDRLGDGLRPDHGPARFERPHHADRDRPFGRR</sequence>